<dbReference type="SUPFAM" id="SSF49299">
    <property type="entry name" value="PKD domain"/>
    <property type="match status" value="1"/>
</dbReference>
<dbReference type="Gene3D" id="3.60.10.10">
    <property type="entry name" value="Endonuclease/exonuclease/phosphatase"/>
    <property type="match status" value="1"/>
</dbReference>
<dbReference type="InterPro" id="IPR013783">
    <property type="entry name" value="Ig-like_fold"/>
</dbReference>
<evidence type="ECO:0000313" key="5">
    <source>
        <dbReference type="Proteomes" id="UP001203423"/>
    </source>
</evidence>
<dbReference type="PANTHER" id="PTHR42834">
    <property type="entry name" value="ENDONUCLEASE/EXONUCLEASE/PHOSPHATASE FAMILY PROTEIN (AFU_ORTHOLOGUE AFUA_3G09210)"/>
    <property type="match status" value="1"/>
</dbReference>
<sequence length="963" mass="104817">MFMRESCLILFLGCASSLAHATDTVIISEYVEGSGNNKAIELYNVSDTVVELSDYQIHFYFNGNSDPASNITLQGSLETGHVFVLSDNDASEAILSIADMTSSMSFFNGDDAIVLSYQGEVVDSLGQVGSDPGVEWGSGLVSTKDNTLRRNAEQLISDTIVDDEVTLVNWLGFEKDDISDLGVFGGDTPTEPEPSEPLVCHDPAMAISDIQGEALASEYIGQQVVLEAIVVSNNETGFDGFFVQSPDSESDDNPLTSEGVFVYTADNSLGFELGDRVRLQGTVEEFNSLTQIAAISQSLLCDTAQSLPSSTLLVLPRVDDREFEAVEGMRVHFSQNLTVNEVYNLGRFGEILLGSERHFIGTQVAQPGEDALAISEQNSNDAIILDDGLTSQNPDNIRFPAPALSAENTVRVGDTVTELTAIMHYGFGAYRLLPTQIVNFIATNERTVSPLLPESRDVVLASFNVLNFFNGDGLGGGFPTARGADDLIEFERQQLKIVEAMLAIDADVVGLMEIENDGFGEHSAIAVLVDALNQQRGEERYDFIASSTGSLGTDDIAVGLIYRADKVVPNGDALVLSSENSPLDETGVPLFNDDKNRPMLTQLFAVLGSENERRKGQSQMGEGKMIPAANDLSQFVVAVNHFKSKGSSCSSIGDPDLDDGQGNCNVTRTRAALAAAQWLNTTYPAQGVLLMGDLNAYAKEDPLSAFDAAGFHELFEYFDKEGMYTYVYSGESGQLDHVLANAVLLDNVIDVTQWHINTDEPRVLDYNLEFKSDTQQDTLYAGDAYRSSDHDPVLVSLQFDTPNIAPTASFELSQNNGLVTFVSTSSDVDGEIVRYQWDFGDGSGADRAEVSHEYTQNGDYTIILIVTDDGGLTQSHAETIHVLLEPEGHAPVAIIKHQAWRFIHLFTSMSVDEDGTIERQMWHFDDGYFSSLPWVVRFGHQGSHVELIVEDNDGLQGSVTLDY</sequence>
<evidence type="ECO:0000313" key="4">
    <source>
        <dbReference type="EMBL" id="MCL1127073.1"/>
    </source>
</evidence>
<feature type="domain" description="LTD" evidence="3">
    <location>
        <begin position="15"/>
        <end position="129"/>
    </location>
</feature>
<dbReference type="Pfam" id="PF03372">
    <property type="entry name" value="Exo_endo_phos"/>
    <property type="match status" value="1"/>
</dbReference>
<accession>A0ABT0LHA2</accession>
<keyword evidence="4" id="KW-0540">Nuclease</keyword>
<dbReference type="GO" id="GO:0004519">
    <property type="term" value="F:endonuclease activity"/>
    <property type="evidence" value="ECO:0007669"/>
    <property type="project" value="UniProtKB-KW"/>
</dbReference>
<keyword evidence="1" id="KW-0732">Signal</keyword>
<dbReference type="InterPro" id="IPR047971">
    <property type="entry name" value="ExeM-like"/>
</dbReference>
<dbReference type="NCBIfam" id="NF033681">
    <property type="entry name" value="ExeM_NucH_DNase"/>
    <property type="match status" value="1"/>
</dbReference>
<dbReference type="InterPro" id="IPR001322">
    <property type="entry name" value="Lamin_tail_dom"/>
</dbReference>
<dbReference type="CDD" id="cd00146">
    <property type="entry name" value="PKD"/>
    <property type="match status" value="1"/>
</dbReference>
<feature type="signal peptide" evidence="1">
    <location>
        <begin position="1"/>
        <end position="21"/>
    </location>
</feature>
<feature type="chain" id="PRO_5046978632" evidence="1">
    <location>
        <begin position="22"/>
        <end position="963"/>
    </location>
</feature>
<dbReference type="SMART" id="SM00089">
    <property type="entry name" value="PKD"/>
    <property type="match status" value="1"/>
</dbReference>
<dbReference type="Proteomes" id="UP001203423">
    <property type="component" value="Unassembled WGS sequence"/>
</dbReference>
<organism evidence="4 5">
    <name type="scientific">Shewanella surugensis</name>
    <dbReference type="NCBI Taxonomy" id="212020"/>
    <lineage>
        <taxon>Bacteria</taxon>
        <taxon>Pseudomonadati</taxon>
        <taxon>Pseudomonadota</taxon>
        <taxon>Gammaproteobacteria</taxon>
        <taxon>Alteromonadales</taxon>
        <taxon>Shewanellaceae</taxon>
        <taxon>Shewanella</taxon>
    </lineage>
</organism>
<comment type="caution">
    <text evidence="4">The sequence shown here is derived from an EMBL/GenBank/DDBJ whole genome shotgun (WGS) entry which is preliminary data.</text>
</comment>
<dbReference type="EMBL" id="JAKIKS010000126">
    <property type="protein sequence ID" value="MCL1127073.1"/>
    <property type="molecule type" value="Genomic_DNA"/>
</dbReference>
<reference evidence="4 5" key="1">
    <citation type="submission" date="2022-01" db="EMBL/GenBank/DDBJ databases">
        <title>Whole genome-based taxonomy of the Shewanellaceae.</title>
        <authorList>
            <person name="Martin-Rodriguez A.J."/>
        </authorList>
    </citation>
    <scope>NUCLEOTIDE SEQUENCE [LARGE SCALE GENOMIC DNA]</scope>
    <source>
        <strain evidence="4 5">DSM 17177</strain>
    </source>
</reference>
<dbReference type="Pfam" id="PF18911">
    <property type="entry name" value="PKD_4"/>
    <property type="match status" value="1"/>
</dbReference>
<dbReference type="Pfam" id="PF00932">
    <property type="entry name" value="LTD"/>
    <property type="match status" value="1"/>
</dbReference>
<protein>
    <submittedName>
        <fullName evidence="4">ExeM/NucH family extracellular endonuclease</fullName>
    </submittedName>
</protein>
<dbReference type="Gene3D" id="2.60.40.10">
    <property type="entry name" value="Immunoglobulins"/>
    <property type="match status" value="1"/>
</dbReference>
<evidence type="ECO:0000256" key="1">
    <source>
        <dbReference type="SAM" id="SignalP"/>
    </source>
</evidence>
<gene>
    <name evidence="4" type="ORF">L2764_21980</name>
</gene>
<evidence type="ECO:0000259" key="2">
    <source>
        <dbReference type="PROSITE" id="PS50093"/>
    </source>
</evidence>
<dbReference type="CDD" id="cd10283">
    <property type="entry name" value="MnuA_DNase1-like"/>
    <property type="match status" value="1"/>
</dbReference>
<keyword evidence="4" id="KW-0255">Endonuclease</keyword>
<dbReference type="CDD" id="cd04486">
    <property type="entry name" value="YhcR_OBF_like"/>
    <property type="match status" value="1"/>
</dbReference>
<feature type="domain" description="PKD" evidence="2">
    <location>
        <begin position="802"/>
        <end position="882"/>
    </location>
</feature>
<proteinExistence type="predicted"/>
<dbReference type="InterPro" id="IPR000601">
    <property type="entry name" value="PKD_dom"/>
</dbReference>
<keyword evidence="4" id="KW-0378">Hydrolase</keyword>
<evidence type="ECO:0000259" key="3">
    <source>
        <dbReference type="PROSITE" id="PS51841"/>
    </source>
</evidence>
<dbReference type="InterPro" id="IPR022409">
    <property type="entry name" value="PKD/Chitinase_dom"/>
</dbReference>
<dbReference type="SUPFAM" id="SSF56219">
    <property type="entry name" value="DNase I-like"/>
    <property type="match status" value="1"/>
</dbReference>
<dbReference type="RefSeq" id="WP_248942480.1">
    <property type="nucleotide sequence ID" value="NZ_JAKIKS010000126.1"/>
</dbReference>
<dbReference type="InterPro" id="IPR005135">
    <property type="entry name" value="Endo/exonuclease/phosphatase"/>
</dbReference>
<keyword evidence="5" id="KW-1185">Reference proteome</keyword>
<dbReference type="InterPro" id="IPR036691">
    <property type="entry name" value="Endo/exonu/phosph_ase_sf"/>
</dbReference>
<dbReference type="PROSITE" id="PS50093">
    <property type="entry name" value="PKD"/>
    <property type="match status" value="1"/>
</dbReference>
<dbReference type="PROSITE" id="PS51841">
    <property type="entry name" value="LTD"/>
    <property type="match status" value="1"/>
</dbReference>
<dbReference type="PANTHER" id="PTHR42834:SF1">
    <property type="entry name" value="ENDONUCLEASE_EXONUCLEASE_PHOSPHATASE FAMILY PROTEIN (AFU_ORTHOLOGUE AFUA_3G09210)"/>
    <property type="match status" value="1"/>
</dbReference>
<dbReference type="InterPro" id="IPR035986">
    <property type="entry name" value="PKD_dom_sf"/>
</dbReference>
<name>A0ABT0LHA2_9GAMM</name>